<dbReference type="Gene3D" id="3.60.20.10">
    <property type="entry name" value="Glutamine Phosphoribosylpyrophosphate, subunit 1, domain 1"/>
    <property type="match status" value="1"/>
</dbReference>
<accession>A0A031JZS8</accession>
<dbReference type="PANTHER" id="PTHR43284">
    <property type="entry name" value="ASPARAGINE SYNTHETASE (GLUTAMINE-HYDROLYZING)"/>
    <property type="match status" value="1"/>
</dbReference>
<feature type="domain" description="Asparagine synthetase" evidence="4">
    <location>
        <begin position="215"/>
        <end position="546"/>
    </location>
</feature>
<dbReference type="EMBL" id="JFYZ01000008">
    <property type="protein sequence ID" value="EZP82444.1"/>
    <property type="molecule type" value="Genomic_DNA"/>
</dbReference>
<dbReference type="AlphaFoldDB" id="A0A031JZS8"/>
<dbReference type="eggNOG" id="COG0367">
    <property type="taxonomic scope" value="Bacteria"/>
</dbReference>
<dbReference type="InterPro" id="IPR051786">
    <property type="entry name" value="ASN_synthetase/amidase"/>
</dbReference>
<evidence type="ECO:0000256" key="2">
    <source>
        <dbReference type="ARBA" id="ARBA00012737"/>
    </source>
</evidence>
<evidence type="ECO:0000313" key="6">
    <source>
        <dbReference type="Proteomes" id="UP000024329"/>
    </source>
</evidence>
<dbReference type="Proteomes" id="UP000024329">
    <property type="component" value="Unassembled WGS sequence"/>
</dbReference>
<comment type="pathway">
    <text evidence="1">Amino-acid biosynthesis; L-asparagine biosynthesis; L-asparagine from L-aspartate (L-Gln route): step 1/1.</text>
</comment>
<sequence>MSTPRFIVVLGDGPTSAEGAETLSIPGLAHTLLGPGANLWASDHVIRIDEFGVIIGHLFTRSLPSARVVRLTHEQVGRIRKTSGASLLQDFWGGYVAAVRSQDGEILVIRDPSGAMPVFWTIDGARLLLMSEIGDAHLVSEVSPSVDPARLAAFLWAPHLIGAQTCLTGVRELLGGQKLSWRNGDCRTSEVWSPWDYVVPERQRPSHIAELQTTLLDCVRAWGDCFSSIVLGLSGGLDSSIVAAGLRHSSAFFRCLTMIGPGADGDERHYAGIVTGTYGLNVAHKNYRLEDIDPARGFLTYLPWPTGTLFAQGIAATHQRLAQEKPIDAIFTGNGGDMIFCSMHSVTPLVDLLRARAKPSALWRTAIDIADITGADVFTIFRKAVARAFKPGAHALPGGDKSFLDPELLARALDKAEPHPWLRSPAGTMPGRTAHAAMITRSQIGHEFYPRATGPVSVEPLLSQPILELCLRIPSWDWISGGIDRSAARRAFQGELPVAILERRSKGGPGGFMQQIYQQKFEQIRDILADGVLQRLGILDPKLVPSDLMVTPGTASSVPARLMMLAAADSWARTWTSR</sequence>
<reference evidence="5 6" key="1">
    <citation type="submission" date="2014-03" db="EMBL/GenBank/DDBJ databases">
        <title>Whole genome sequence of Novosphingobium resinovorum KF1.</title>
        <authorList>
            <person name="Gan H.M."/>
            <person name="Gan H.Y."/>
            <person name="Chew T.H."/>
            <person name="Savka M.A."/>
        </authorList>
    </citation>
    <scope>NUCLEOTIDE SEQUENCE [LARGE SCALE GENOMIC DNA]</scope>
    <source>
        <strain evidence="5 6">KF1</strain>
    </source>
</reference>
<dbReference type="EC" id="6.3.5.4" evidence="2"/>
<dbReference type="InterPro" id="IPR001962">
    <property type="entry name" value="Asn_synthase"/>
</dbReference>
<name>A0A031JZS8_9SPHN</name>
<protein>
    <recommendedName>
        <fullName evidence="2">asparagine synthase (glutamine-hydrolyzing)</fullName>
        <ecNumber evidence="2">6.3.5.4</ecNumber>
    </recommendedName>
</protein>
<organism evidence="5 6">
    <name type="scientific">Novosphingobium resinovorum</name>
    <dbReference type="NCBI Taxonomy" id="158500"/>
    <lineage>
        <taxon>Bacteria</taxon>
        <taxon>Pseudomonadati</taxon>
        <taxon>Pseudomonadota</taxon>
        <taxon>Alphaproteobacteria</taxon>
        <taxon>Sphingomonadales</taxon>
        <taxon>Sphingomonadaceae</taxon>
        <taxon>Novosphingobium</taxon>
    </lineage>
</organism>
<dbReference type="GO" id="GO:0006529">
    <property type="term" value="P:asparagine biosynthetic process"/>
    <property type="evidence" value="ECO:0007669"/>
    <property type="project" value="InterPro"/>
</dbReference>
<dbReference type="InterPro" id="IPR029055">
    <property type="entry name" value="Ntn_hydrolases_N"/>
</dbReference>
<comment type="caution">
    <text evidence="5">The sequence shown here is derived from an EMBL/GenBank/DDBJ whole genome shotgun (WGS) entry which is preliminary data.</text>
</comment>
<dbReference type="SUPFAM" id="SSF56235">
    <property type="entry name" value="N-terminal nucleophile aminohydrolases (Ntn hydrolases)"/>
    <property type="match status" value="1"/>
</dbReference>
<dbReference type="PANTHER" id="PTHR43284:SF1">
    <property type="entry name" value="ASPARAGINE SYNTHETASE"/>
    <property type="match status" value="1"/>
</dbReference>
<dbReference type="InterPro" id="IPR014729">
    <property type="entry name" value="Rossmann-like_a/b/a_fold"/>
</dbReference>
<dbReference type="Pfam" id="PF00733">
    <property type="entry name" value="Asn_synthase"/>
    <property type="match status" value="1"/>
</dbReference>
<dbReference type="SUPFAM" id="SSF52402">
    <property type="entry name" value="Adenine nucleotide alpha hydrolases-like"/>
    <property type="match status" value="1"/>
</dbReference>
<evidence type="ECO:0000256" key="3">
    <source>
        <dbReference type="ARBA" id="ARBA00048741"/>
    </source>
</evidence>
<dbReference type="Gene3D" id="3.40.50.620">
    <property type="entry name" value="HUPs"/>
    <property type="match status" value="1"/>
</dbReference>
<comment type="catalytic activity">
    <reaction evidence="3">
        <text>L-aspartate + L-glutamine + ATP + H2O = L-asparagine + L-glutamate + AMP + diphosphate + H(+)</text>
        <dbReference type="Rhea" id="RHEA:12228"/>
        <dbReference type="ChEBI" id="CHEBI:15377"/>
        <dbReference type="ChEBI" id="CHEBI:15378"/>
        <dbReference type="ChEBI" id="CHEBI:29985"/>
        <dbReference type="ChEBI" id="CHEBI:29991"/>
        <dbReference type="ChEBI" id="CHEBI:30616"/>
        <dbReference type="ChEBI" id="CHEBI:33019"/>
        <dbReference type="ChEBI" id="CHEBI:58048"/>
        <dbReference type="ChEBI" id="CHEBI:58359"/>
        <dbReference type="ChEBI" id="CHEBI:456215"/>
        <dbReference type="EC" id="6.3.5.4"/>
    </reaction>
</comment>
<evidence type="ECO:0000256" key="1">
    <source>
        <dbReference type="ARBA" id="ARBA00005187"/>
    </source>
</evidence>
<dbReference type="PATRIC" id="fig|158500.4.peg.1981"/>
<evidence type="ECO:0000259" key="4">
    <source>
        <dbReference type="Pfam" id="PF00733"/>
    </source>
</evidence>
<gene>
    <name evidence="5" type="ORF">BV97_01941</name>
</gene>
<evidence type="ECO:0000313" key="5">
    <source>
        <dbReference type="EMBL" id="EZP82444.1"/>
    </source>
</evidence>
<proteinExistence type="predicted"/>
<dbReference type="GO" id="GO:0004066">
    <property type="term" value="F:asparagine synthase (glutamine-hydrolyzing) activity"/>
    <property type="evidence" value="ECO:0007669"/>
    <property type="project" value="UniProtKB-EC"/>
</dbReference>